<dbReference type="EMBL" id="HBUF01452948">
    <property type="protein sequence ID" value="CAG6743733.1"/>
    <property type="molecule type" value="Transcribed_RNA"/>
</dbReference>
<accession>A0A8D8Z9P6</accession>
<name>A0A8D8Z9P6_9HEMI</name>
<organism evidence="1">
    <name type="scientific">Cacopsylla melanoneura</name>
    <dbReference type="NCBI Taxonomy" id="428564"/>
    <lineage>
        <taxon>Eukaryota</taxon>
        <taxon>Metazoa</taxon>
        <taxon>Ecdysozoa</taxon>
        <taxon>Arthropoda</taxon>
        <taxon>Hexapoda</taxon>
        <taxon>Insecta</taxon>
        <taxon>Pterygota</taxon>
        <taxon>Neoptera</taxon>
        <taxon>Paraneoptera</taxon>
        <taxon>Hemiptera</taxon>
        <taxon>Sternorrhyncha</taxon>
        <taxon>Psylloidea</taxon>
        <taxon>Psyllidae</taxon>
        <taxon>Psyllinae</taxon>
        <taxon>Cacopsylla</taxon>
    </lineage>
</organism>
<reference evidence="1" key="1">
    <citation type="submission" date="2021-05" db="EMBL/GenBank/DDBJ databases">
        <authorList>
            <person name="Alioto T."/>
            <person name="Alioto T."/>
            <person name="Gomez Garrido J."/>
        </authorList>
    </citation>
    <scope>NUCLEOTIDE SEQUENCE</scope>
</reference>
<dbReference type="AlphaFoldDB" id="A0A8D8Z9P6"/>
<proteinExistence type="predicted"/>
<protein>
    <submittedName>
        <fullName evidence="1">Uncharacterized protein</fullName>
    </submittedName>
</protein>
<sequence>MSMWRRKESIFTIFLVVRRIYFGRWHKKYDCSDSQTGLVLRKCRFPSQLGNVPTRNQYISITTSSFFSLFFSRSSNLCSKSCTFLYFFLVLSLFDSHEP</sequence>
<evidence type="ECO:0000313" key="1">
    <source>
        <dbReference type="EMBL" id="CAG6743733.1"/>
    </source>
</evidence>